<dbReference type="GO" id="GO:0005979">
    <property type="term" value="P:regulation of glycogen biosynthetic process"/>
    <property type="evidence" value="ECO:0007669"/>
    <property type="project" value="TreeGrafter"/>
</dbReference>
<dbReference type="Pfam" id="PF03370">
    <property type="entry name" value="CBM_21"/>
    <property type="match status" value="1"/>
</dbReference>
<proteinExistence type="predicted"/>
<dbReference type="GO" id="GO:0008157">
    <property type="term" value="F:protein phosphatase 1 binding"/>
    <property type="evidence" value="ECO:0007669"/>
    <property type="project" value="TreeGrafter"/>
</dbReference>
<keyword evidence="3" id="KW-1185">Reference proteome</keyword>
<dbReference type="Gene3D" id="2.60.40.2440">
    <property type="entry name" value="Carbohydrate binding type-21 domain"/>
    <property type="match status" value="1"/>
</dbReference>
<dbReference type="KEGG" id="muo:115477275"/>
<dbReference type="PROSITE" id="PS51159">
    <property type="entry name" value="CBM21"/>
    <property type="match status" value="1"/>
</dbReference>
<organism evidence="3 4">
    <name type="scientific">Microcaecilia unicolor</name>
    <dbReference type="NCBI Taxonomy" id="1415580"/>
    <lineage>
        <taxon>Eukaryota</taxon>
        <taxon>Metazoa</taxon>
        <taxon>Chordata</taxon>
        <taxon>Craniata</taxon>
        <taxon>Vertebrata</taxon>
        <taxon>Euteleostomi</taxon>
        <taxon>Amphibia</taxon>
        <taxon>Gymnophiona</taxon>
        <taxon>Siphonopidae</taxon>
        <taxon>Microcaecilia</taxon>
    </lineage>
</organism>
<dbReference type="InParanoid" id="A0A6P7Z369"/>
<gene>
    <name evidence="4" type="primary">PPP1R3D</name>
</gene>
<evidence type="ECO:0000259" key="2">
    <source>
        <dbReference type="PROSITE" id="PS51159"/>
    </source>
</evidence>
<protein>
    <submittedName>
        <fullName evidence="4">Protein phosphatase 1 regulatory subunit 3D</fullName>
    </submittedName>
</protein>
<reference evidence="4" key="1">
    <citation type="submission" date="2025-08" db="UniProtKB">
        <authorList>
            <consortium name="RefSeq"/>
        </authorList>
    </citation>
    <scope>IDENTIFICATION</scope>
</reference>
<feature type="domain" description="CBM21" evidence="2">
    <location>
        <begin position="117"/>
        <end position="224"/>
    </location>
</feature>
<dbReference type="InterPro" id="IPR038175">
    <property type="entry name" value="CBM21_dom_sf"/>
</dbReference>
<dbReference type="AlphaFoldDB" id="A0A6P7Z369"/>
<dbReference type="PANTHER" id="PTHR12307:SF4">
    <property type="entry name" value="PROTEIN PHOSPHATASE 1 REGULATORY SUBUNIT 3D"/>
    <property type="match status" value="1"/>
</dbReference>
<evidence type="ECO:0000313" key="3">
    <source>
        <dbReference type="Proteomes" id="UP000515156"/>
    </source>
</evidence>
<dbReference type="GeneID" id="115477275"/>
<dbReference type="GO" id="GO:0000164">
    <property type="term" value="C:protein phosphatase type 1 complex"/>
    <property type="evidence" value="ECO:0007669"/>
    <property type="project" value="TreeGrafter"/>
</dbReference>
<dbReference type="PANTHER" id="PTHR12307">
    <property type="entry name" value="PROTEIN PHOSPHATASE 1 REGULATORY SUBUNIT"/>
    <property type="match status" value="1"/>
</dbReference>
<accession>A0A6P7Z369</accession>
<dbReference type="Proteomes" id="UP000515156">
    <property type="component" value="Chromosome 9"/>
</dbReference>
<dbReference type="RefSeq" id="XP_030069905.1">
    <property type="nucleotide sequence ID" value="XM_030214045.1"/>
</dbReference>
<name>A0A6P7Z369_9AMPH</name>
<dbReference type="OrthoDB" id="1881at2759"/>
<dbReference type="InterPro" id="IPR005036">
    <property type="entry name" value="CBM21_dom"/>
</dbReference>
<dbReference type="GO" id="GO:2001069">
    <property type="term" value="F:glycogen binding"/>
    <property type="evidence" value="ECO:0007669"/>
    <property type="project" value="TreeGrafter"/>
</dbReference>
<dbReference type="InterPro" id="IPR050782">
    <property type="entry name" value="PP1_regulatory_subunit_3"/>
</dbReference>
<evidence type="ECO:0000313" key="4">
    <source>
        <dbReference type="RefSeq" id="XP_030069905.1"/>
    </source>
</evidence>
<evidence type="ECO:0000256" key="1">
    <source>
        <dbReference type="SAM" id="MobiDB-lite"/>
    </source>
</evidence>
<sequence>MLGGPESPGRGSTASCDPHVRPILGRRRRTRSLPTSPERRRAARCLPRCSQVRFADSLGLELAEVKLFSAADDPSVPLHVLTRLAINSALCCSGDLQLPFRYVEPDFPQPADRADFQARLQRQRISLERVLSSQELGVAGTVRVLNVAFHKTVAVRYTVSEWRSQQEARAVWQSGGAASDLFAFCLPVPPFLLQPGSALRFAVRYQVGGEEYWDNNDGQNYSLLCRSQALRMPRDSEQSWIHFV</sequence>
<dbReference type="CTD" id="5509"/>
<feature type="region of interest" description="Disordered" evidence="1">
    <location>
        <begin position="1"/>
        <end position="40"/>
    </location>
</feature>
<dbReference type="FunCoup" id="A0A6P7Z369">
    <property type="interactions" value="214"/>
</dbReference>